<dbReference type="OrthoDB" id="6219137at2"/>
<dbReference type="AlphaFoldDB" id="A0A1I1NFB8"/>
<accession>A0A1I1NFB8</accession>
<dbReference type="STRING" id="1123010.SAMN02745724_03059"/>
<evidence type="ECO:0000256" key="1">
    <source>
        <dbReference type="SAM" id="SignalP"/>
    </source>
</evidence>
<reference evidence="2 3" key="1">
    <citation type="submission" date="2016-10" db="EMBL/GenBank/DDBJ databases">
        <authorList>
            <person name="de Groot N.N."/>
        </authorList>
    </citation>
    <scope>NUCLEOTIDE SEQUENCE [LARGE SCALE GENOMIC DNA]</scope>
    <source>
        <strain evidence="2 3">DSM 6059</strain>
    </source>
</reference>
<evidence type="ECO:0000313" key="2">
    <source>
        <dbReference type="EMBL" id="SFC96319.1"/>
    </source>
</evidence>
<dbReference type="NCBIfam" id="TIGR03501">
    <property type="entry name" value="GlyGly_CTERM"/>
    <property type="match status" value="1"/>
</dbReference>
<proteinExistence type="predicted"/>
<dbReference type="InterPro" id="IPR020008">
    <property type="entry name" value="GlyGly_CTERM"/>
</dbReference>
<dbReference type="Pfam" id="PF11949">
    <property type="entry name" value="DUF3466"/>
    <property type="match status" value="1"/>
</dbReference>
<dbReference type="Proteomes" id="UP000198862">
    <property type="component" value="Unassembled WGS sequence"/>
</dbReference>
<feature type="chain" id="PRO_5011549228" evidence="1">
    <location>
        <begin position="21"/>
        <end position="582"/>
    </location>
</feature>
<evidence type="ECO:0000313" key="3">
    <source>
        <dbReference type="Proteomes" id="UP000198862"/>
    </source>
</evidence>
<feature type="signal peptide" evidence="1">
    <location>
        <begin position="1"/>
        <end position="20"/>
    </location>
</feature>
<protein>
    <submittedName>
        <fullName evidence="2">GlyGly-CTERM domain-containing protein</fullName>
    </submittedName>
</protein>
<name>A0A1I1NFB8_9GAMM</name>
<keyword evidence="3" id="KW-1185">Reference proteome</keyword>
<gene>
    <name evidence="2" type="ORF">SAMN02745724_03059</name>
</gene>
<organism evidence="2 3">
    <name type="scientific">Pseudoalteromonas denitrificans DSM 6059</name>
    <dbReference type="NCBI Taxonomy" id="1123010"/>
    <lineage>
        <taxon>Bacteria</taxon>
        <taxon>Pseudomonadati</taxon>
        <taxon>Pseudomonadota</taxon>
        <taxon>Gammaproteobacteria</taxon>
        <taxon>Alteromonadales</taxon>
        <taxon>Pseudoalteromonadaceae</taxon>
        <taxon>Pseudoalteromonas</taxon>
    </lineage>
</organism>
<sequence>MKYKLIAIAITTILSPQINAATYKVVELGNADTAKHSYVTDFNDSGTAIGVIRGNYNLPIDVSAIDFEDNTLENAWDNQKTYEESIDKTITFTLADIQAGTINADALSFMKTFLAGKSGDANWQKMSDPIAVSFSPLPEEQLFFDQDLSNQDVPYDYTGLSRSVNNNFTAISENGVKVGWGSAPYTKEMFTPGGETEAELFYSREFENRARVIKPDGTFFDIVPEYNQYGGISIVTDISQQADGGYVLVGEVSTGIPVDRQENLDDNCLGEDDDEEPTSVCVWKYKIQPTQLFDRRAVKWSLDADFNITNTEILGLALTIQDDEEFAFKSTALTVNSEGVSAGYSHARWKDTDTIVTMPAYYKDGEVKTFINQEDDWRGGQVADINDNNILTGYSTKPISGTTRAKFFYHDINTGQTTFPIDYFESSASLARDINNNGIIVGEGEIETNTSSNRRKEAFMYDINAEKFTNINDLLPCYDTDGETRFPYVIAEATGINEQNEIIGSATKTVVKKDSKGDTVTDTSGEIEYESIVVAVKLVPISGEVESCPTQAAETYKRKAGNFGFLSLLLLPLVALRRKFLK</sequence>
<dbReference type="RefSeq" id="WP_091985935.1">
    <property type="nucleotide sequence ID" value="NZ_FOLO01000025.1"/>
</dbReference>
<keyword evidence="1" id="KW-0732">Signal</keyword>
<dbReference type="EMBL" id="FOLO01000025">
    <property type="protein sequence ID" value="SFC96319.1"/>
    <property type="molecule type" value="Genomic_DNA"/>
</dbReference>
<dbReference type="InterPro" id="IPR022562">
    <property type="entry name" value="DUF3466"/>
</dbReference>